<dbReference type="Proteomes" id="UP000178199">
    <property type="component" value="Unassembled WGS sequence"/>
</dbReference>
<dbReference type="PANTHER" id="PTHR30455">
    <property type="entry name" value="TRANSCRIPTIONAL REPRESSOR NRDR"/>
    <property type="match status" value="1"/>
</dbReference>
<sequence length="156" mass="18271">MHCPFCNYFDTKVTDSRVSGDGLSIRRRRECTKCSFRFSTVEQGEILDLTVIKRDGRREPYNKEKLAVGLKRSLEKRPFTAEQFTGLVQKIERDIQRKRKTELTSRAIGEVVMKRLKSFDQVAYIRFASVYQSFQDVHSFTKELKGLGSKSRWFSK</sequence>
<gene>
    <name evidence="9" type="ORF">A2429_00710</name>
</gene>
<dbReference type="Pfam" id="PF03477">
    <property type="entry name" value="ATP-cone"/>
    <property type="match status" value="1"/>
</dbReference>
<dbReference type="EMBL" id="MHTD01000031">
    <property type="protein sequence ID" value="OHA55498.1"/>
    <property type="molecule type" value="Genomic_DNA"/>
</dbReference>
<evidence type="ECO:0000256" key="1">
    <source>
        <dbReference type="ARBA" id="ARBA00022491"/>
    </source>
</evidence>
<dbReference type="PROSITE" id="PS51161">
    <property type="entry name" value="ATP_CONE"/>
    <property type="match status" value="1"/>
</dbReference>
<evidence type="ECO:0000313" key="9">
    <source>
        <dbReference type="EMBL" id="OHA55498.1"/>
    </source>
</evidence>
<comment type="caution">
    <text evidence="9">The sequence shown here is derived from an EMBL/GenBank/DDBJ whole genome shotgun (WGS) entry which is preliminary data.</text>
</comment>
<feature type="domain" description="ATP-cone" evidence="8">
    <location>
        <begin position="49"/>
        <end position="139"/>
    </location>
</feature>
<evidence type="ECO:0000256" key="3">
    <source>
        <dbReference type="ARBA" id="ARBA00022840"/>
    </source>
</evidence>
<dbReference type="GO" id="GO:0005524">
    <property type="term" value="F:ATP binding"/>
    <property type="evidence" value="ECO:0007669"/>
    <property type="project" value="UniProtKB-UniRule"/>
</dbReference>
<feature type="non-terminal residue" evidence="9">
    <location>
        <position position="156"/>
    </location>
</feature>
<evidence type="ECO:0000313" key="10">
    <source>
        <dbReference type="Proteomes" id="UP000178199"/>
    </source>
</evidence>
<dbReference type="GO" id="GO:0008270">
    <property type="term" value="F:zinc ion binding"/>
    <property type="evidence" value="ECO:0007669"/>
    <property type="project" value="InterPro"/>
</dbReference>
<dbReference type="PANTHER" id="PTHR30455:SF2">
    <property type="entry name" value="TRANSCRIPTIONAL REPRESSOR NRDR"/>
    <property type="match status" value="1"/>
</dbReference>
<evidence type="ECO:0000256" key="2">
    <source>
        <dbReference type="ARBA" id="ARBA00022741"/>
    </source>
</evidence>
<evidence type="ECO:0000259" key="8">
    <source>
        <dbReference type="PROSITE" id="PS51161"/>
    </source>
</evidence>
<dbReference type="Pfam" id="PF22811">
    <property type="entry name" value="Zn_ribbon_NrdR"/>
    <property type="match status" value="1"/>
</dbReference>
<keyword evidence="2 7" id="KW-0547">Nucleotide-binding</keyword>
<proteinExistence type="inferred from homology"/>
<name>A0A1G2Q4J8_9BACT</name>
<keyword evidence="4" id="KW-0805">Transcription regulation</keyword>
<keyword evidence="3 7" id="KW-0067">ATP-binding</keyword>
<keyword evidence="5" id="KW-0238">DNA-binding</keyword>
<reference evidence="9 10" key="1">
    <citation type="journal article" date="2016" name="Nat. Commun.">
        <title>Thousands of microbial genomes shed light on interconnected biogeochemical processes in an aquifer system.</title>
        <authorList>
            <person name="Anantharaman K."/>
            <person name="Brown C.T."/>
            <person name="Hug L.A."/>
            <person name="Sharon I."/>
            <person name="Castelle C.J."/>
            <person name="Probst A.J."/>
            <person name="Thomas B.C."/>
            <person name="Singh A."/>
            <person name="Wilkins M.J."/>
            <person name="Karaoz U."/>
            <person name="Brodie E.L."/>
            <person name="Williams K.H."/>
            <person name="Hubbard S.S."/>
            <person name="Banfield J.F."/>
        </authorList>
    </citation>
    <scope>NUCLEOTIDE SEQUENCE [LARGE SCALE GENOMIC DNA]</scope>
</reference>
<dbReference type="HAMAP" id="MF_00440">
    <property type="entry name" value="NrdR"/>
    <property type="match status" value="1"/>
</dbReference>
<evidence type="ECO:0000256" key="5">
    <source>
        <dbReference type="ARBA" id="ARBA00023125"/>
    </source>
</evidence>
<organism evidence="9 10">
    <name type="scientific">Candidatus Veblenbacteria bacterium RIFOXYC1_FULL_42_9</name>
    <dbReference type="NCBI Taxonomy" id="1802427"/>
    <lineage>
        <taxon>Bacteria</taxon>
        <taxon>Candidatus Vebleniibacteriota</taxon>
    </lineage>
</organism>
<keyword evidence="1" id="KW-0678">Repressor</keyword>
<dbReference type="GO" id="GO:0003677">
    <property type="term" value="F:DNA binding"/>
    <property type="evidence" value="ECO:0007669"/>
    <property type="project" value="UniProtKB-KW"/>
</dbReference>
<dbReference type="NCBIfam" id="TIGR00244">
    <property type="entry name" value="transcriptional regulator NrdR"/>
    <property type="match status" value="1"/>
</dbReference>
<dbReference type="GO" id="GO:0045892">
    <property type="term" value="P:negative regulation of DNA-templated transcription"/>
    <property type="evidence" value="ECO:0007669"/>
    <property type="project" value="InterPro"/>
</dbReference>
<keyword evidence="6" id="KW-0804">Transcription</keyword>
<evidence type="ECO:0000256" key="7">
    <source>
        <dbReference type="PROSITE-ProRule" id="PRU00492"/>
    </source>
</evidence>
<evidence type="ECO:0000256" key="4">
    <source>
        <dbReference type="ARBA" id="ARBA00023015"/>
    </source>
</evidence>
<evidence type="ECO:0000256" key="6">
    <source>
        <dbReference type="ARBA" id="ARBA00023163"/>
    </source>
</evidence>
<dbReference type="AlphaFoldDB" id="A0A1G2Q4J8"/>
<dbReference type="InterPro" id="IPR003796">
    <property type="entry name" value="RNR_NrdR-like"/>
</dbReference>
<dbReference type="InterPro" id="IPR055173">
    <property type="entry name" value="NrdR-like_N"/>
</dbReference>
<protein>
    <submittedName>
        <fullName evidence="9">Transcriptional regulator NrdR</fullName>
    </submittedName>
</protein>
<accession>A0A1G2Q4J8</accession>
<dbReference type="InterPro" id="IPR005144">
    <property type="entry name" value="ATP-cone_dom"/>
</dbReference>